<reference evidence="9 10" key="1">
    <citation type="submission" date="2019-02" db="EMBL/GenBank/DDBJ databases">
        <title>Ureibacillus thermophilus.</title>
        <authorList>
            <person name="Sunny J.S."/>
            <person name="Natarajan A."/>
            <person name="Saleena L.M."/>
        </authorList>
    </citation>
    <scope>NUCLEOTIDE SEQUENCE [LARGE SCALE GENOMIC DNA]</scope>
    <source>
        <strain evidence="9 10">LM102</strain>
    </source>
</reference>
<keyword evidence="5 6" id="KW-0456">Lyase</keyword>
<dbReference type="InterPro" id="IPR009049">
    <property type="entry name" value="Argininosuccinate_lyase"/>
</dbReference>
<dbReference type="PRINTS" id="PR00145">
    <property type="entry name" value="ARGSUCLYASE"/>
</dbReference>
<name>A0A4P6UQK3_9BACL</name>
<dbReference type="EMBL" id="CP036528">
    <property type="protein sequence ID" value="QBK24725.1"/>
    <property type="molecule type" value="Genomic_DNA"/>
</dbReference>
<evidence type="ECO:0000259" key="8">
    <source>
        <dbReference type="Pfam" id="PF14698"/>
    </source>
</evidence>
<organism evidence="9 10">
    <name type="scientific">Ureibacillus thermophilus</name>
    <dbReference type="NCBI Taxonomy" id="367743"/>
    <lineage>
        <taxon>Bacteria</taxon>
        <taxon>Bacillati</taxon>
        <taxon>Bacillota</taxon>
        <taxon>Bacilli</taxon>
        <taxon>Bacillales</taxon>
        <taxon>Caryophanaceae</taxon>
        <taxon>Ureibacillus</taxon>
    </lineage>
</organism>
<evidence type="ECO:0000256" key="6">
    <source>
        <dbReference type="HAMAP-Rule" id="MF_00006"/>
    </source>
</evidence>
<dbReference type="InterPro" id="IPR029419">
    <property type="entry name" value="Arg_succ_lyase_C"/>
</dbReference>
<proteinExistence type="inferred from homology"/>
<dbReference type="AlphaFoldDB" id="A0A4P6UQK3"/>
<dbReference type="InterPro" id="IPR008948">
    <property type="entry name" value="L-Aspartase-like"/>
</dbReference>
<comment type="similarity">
    <text evidence="6">Belongs to the lyase 1 family. Argininosuccinate lyase subfamily.</text>
</comment>
<comment type="catalytic activity">
    <reaction evidence="6">
        <text>2-(N(omega)-L-arginino)succinate = fumarate + L-arginine</text>
        <dbReference type="Rhea" id="RHEA:24020"/>
        <dbReference type="ChEBI" id="CHEBI:29806"/>
        <dbReference type="ChEBI" id="CHEBI:32682"/>
        <dbReference type="ChEBI" id="CHEBI:57472"/>
        <dbReference type="EC" id="4.3.2.1"/>
    </reaction>
</comment>
<dbReference type="InterPro" id="IPR024083">
    <property type="entry name" value="Fumarase/histidase_N"/>
</dbReference>
<dbReference type="HAMAP" id="MF_00006">
    <property type="entry name" value="Arg_succ_lyase"/>
    <property type="match status" value="1"/>
</dbReference>
<feature type="domain" description="Argininosuccinate lyase C-terminal" evidence="8">
    <location>
        <begin position="374"/>
        <end position="450"/>
    </location>
</feature>
<dbReference type="CDD" id="cd01359">
    <property type="entry name" value="Argininosuccinate_lyase"/>
    <property type="match status" value="1"/>
</dbReference>
<keyword evidence="10" id="KW-1185">Reference proteome</keyword>
<comment type="subcellular location">
    <subcellularLocation>
        <location evidence="6">Cytoplasm</location>
    </subcellularLocation>
</comment>
<keyword evidence="4 6" id="KW-0028">Amino-acid biosynthesis</keyword>
<dbReference type="SUPFAM" id="SSF48557">
    <property type="entry name" value="L-aspartase-like"/>
    <property type="match status" value="1"/>
</dbReference>
<gene>
    <name evidence="6 9" type="primary">argH</name>
    <name evidence="9" type="ORF">DKZ56_01720</name>
</gene>
<dbReference type="InterPro" id="IPR000362">
    <property type="entry name" value="Fumarate_lyase_fam"/>
</dbReference>
<dbReference type="Proteomes" id="UP000291151">
    <property type="component" value="Chromosome"/>
</dbReference>
<sequence length="508" mass="58157">MTFQEYKSRIHESEGTQFPSNSYREIVLQPAYEEAKKHFLKAMVQLHIAHLKMLEEQQLISKEDAKKIGTAISQLDLDYFSKQDYQPQFEDLFFRIEYKLMEIAGDIAGNLHIGRSRNDMGIAIYRMTIREKLLALMEELVTLRTSLITFALEHVNTIMIGYTHTQQAQPTTFAHYLKAVIDQLTRDFQRMQQAYKTVNRSSMGAAALTTTGFNINRERMQELLAFDDIVENAWDAVAGADYIAEAASVVQLAALNLGRTAQDFLLWATQEFNAISLASPYVQISSIMPQKRNPVSIEHTRSLLSSVVGDASTVLQMIHNTPFGDIVDTEDDMQPYIWRAMEKLRGIYKLFGSLVVTMDVNKEKLLERAEKSLANVTQLADTLVITEKISFRQSHKIISESIRTLLKHQQDSIENLTWELANEKCKELTGKPLNISKELFYQSLKPTHFVHVRKLPGGPAPATMTESLLKAKEETSILSQWIEDKKNAILQSEKRLQQYLDEWSQRKK</sequence>
<evidence type="ECO:0000256" key="2">
    <source>
        <dbReference type="ARBA" id="ARBA00012338"/>
    </source>
</evidence>
<dbReference type="NCBIfam" id="TIGR00838">
    <property type="entry name" value="argH"/>
    <property type="match status" value="1"/>
</dbReference>
<dbReference type="Pfam" id="PF14698">
    <property type="entry name" value="ASL_C2"/>
    <property type="match status" value="1"/>
</dbReference>
<evidence type="ECO:0000256" key="1">
    <source>
        <dbReference type="ARBA" id="ARBA00004941"/>
    </source>
</evidence>
<dbReference type="UniPathway" id="UPA00068">
    <property type="reaction ID" value="UER00114"/>
</dbReference>
<evidence type="ECO:0000259" key="7">
    <source>
        <dbReference type="Pfam" id="PF00206"/>
    </source>
</evidence>
<evidence type="ECO:0000256" key="5">
    <source>
        <dbReference type="ARBA" id="ARBA00023239"/>
    </source>
</evidence>
<dbReference type="KEGG" id="uth:DKZ56_01720"/>
<dbReference type="PRINTS" id="PR00149">
    <property type="entry name" value="FUMRATELYASE"/>
</dbReference>
<dbReference type="PANTHER" id="PTHR43814:SF1">
    <property type="entry name" value="ARGININOSUCCINATE LYASE"/>
    <property type="match status" value="1"/>
</dbReference>
<evidence type="ECO:0000313" key="10">
    <source>
        <dbReference type="Proteomes" id="UP000291151"/>
    </source>
</evidence>
<evidence type="ECO:0000313" key="9">
    <source>
        <dbReference type="EMBL" id="QBK24725.1"/>
    </source>
</evidence>
<dbReference type="Pfam" id="PF00206">
    <property type="entry name" value="Lyase_1"/>
    <property type="match status" value="1"/>
</dbReference>
<dbReference type="InterPro" id="IPR022761">
    <property type="entry name" value="Fumarate_lyase_N"/>
</dbReference>
<dbReference type="GO" id="GO:0005829">
    <property type="term" value="C:cytosol"/>
    <property type="evidence" value="ECO:0007669"/>
    <property type="project" value="TreeGrafter"/>
</dbReference>
<dbReference type="GO" id="GO:0042450">
    <property type="term" value="P:L-arginine biosynthetic process via ornithine"/>
    <property type="evidence" value="ECO:0007669"/>
    <property type="project" value="UniProtKB-UniRule"/>
</dbReference>
<dbReference type="EC" id="4.3.2.1" evidence="2 6"/>
<comment type="pathway">
    <text evidence="1 6">Amino-acid biosynthesis; L-arginine biosynthesis; L-arginine from L-ornithine and carbamoyl phosphate: step 3/3.</text>
</comment>
<keyword evidence="6" id="KW-0963">Cytoplasm</keyword>
<dbReference type="PANTHER" id="PTHR43814">
    <property type="entry name" value="ARGININOSUCCINATE LYASE"/>
    <property type="match status" value="1"/>
</dbReference>
<keyword evidence="3 6" id="KW-0055">Arginine biosynthesis</keyword>
<dbReference type="GO" id="GO:0004056">
    <property type="term" value="F:argininosuccinate lyase activity"/>
    <property type="evidence" value="ECO:0007669"/>
    <property type="project" value="UniProtKB-UniRule"/>
</dbReference>
<accession>A0A4P6UQK3</accession>
<protein>
    <recommendedName>
        <fullName evidence="2 6">Argininosuccinate lyase</fullName>
        <shortName evidence="6">ASAL</shortName>
        <ecNumber evidence="2 6">4.3.2.1</ecNumber>
    </recommendedName>
    <alternativeName>
        <fullName evidence="6">Arginosuccinase</fullName>
    </alternativeName>
</protein>
<dbReference type="Gene3D" id="1.10.275.10">
    <property type="entry name" value="Fumarase/aspartase (N-terminal domain)"/>
    <property type="match status" value="1"/>
</dbReference>
<evidence type="ECO:0000256" key="4">
    <source>
        <dbReference type="ARBA" id="ARBA00022605"/>
    </source>
</evidence>
<feature type="domain" description="Fumarate lyase N-terminal" evidence="7">
    <location>
        <begin position="95"/>
        <end position="309"/>
    </location>
</feature>
<evidence type="ECO:0000256" key="3">
    <source>
        <dbReference type="ARBA" id="ARBA00022571"/>
    </source>
</evidence>
<dbReference type="Gene3D" id="1.10.40.30">
    <property type="entry name" value="Fumarase/aspartase (C-terminal domain)"/>
    <property type="match status" value="1"/>
</dbReference>
<dbReference type="Gene3D" id="1.20.200.10">
    <property type="entry name" value="Fumarase/aspartase (Central domain)"/>
    <property type="match status" value="1"/>
</dbReference>